<protein>
    <submittedName>
        <fullName evidence="2">Uncharacterized protein</fullName>
    </submittedName>
</protein>
<feature type="compositionally biased region" description="Basic and acidic residues" evidence="1">
    <location>
        <begin position="506"/>
        <end position="543"/>
    </location>
</feature>
<dbReference type="AlphaFoldDB" id="A0A0L6V9B9"/>
<feature type="compositionally biased region" description="Polar residues" evidence="1">
    <location>
        <begin position="376"/>
        <end position="385"/>
    </location>
</feature>
<comment type="caution">
    <text evidence="2">The sequence shown here is derived from an EMBL/GenBank/DDBJ whole genome shotgun (WGS) entry which is preliminary data.</text>
</comment>
<feature type="region of interest" description="Disordered" evidence="1">
    <location>
        <begin position="367"/>
        <end position="400"/>
    </location>
</feature>
<feature type="region of interest" description="Disordered" evidence="1">
    <location>
        <begin position="506"/>
        <end position="549"/>
    </location>
</feature>
<evidence type="ECO:0000256" key="1">
    <source>
        <dbReference type="SAM" id="MobiDB-lite"/>
    </source>
</evidence>
<reference evidence="2 3" key="1">
    <citation type="submission" date="2015-08" db="EMBL/GenBank/DDBJ databases">
        <title>Next Generation Sequencing and Analysis of the Genome of Puccinia sorghi L Schw, the Causal Agent of Maize Common Rust.</title>
        <authorList>
            <person name="Rochi L."/>
            <person name="Burguener G."/>
            <person name="Darino M."/>
            <person name="Turjanski A."/>
            <person name="Kreff E."/>
            <person name="Dieguez M.J."/>
            <person name="Sacco F."/>
        </authorList>
    </citation>
    <scope>NUCLEOTIDE SEQUENCE [LARGE SCALE GENOMIC DNA]</scope>
    <source>
        <strain evidence="2 3">RO10H11247</strain>
    </source>
</reference>
<feature type="region of interest" description="Disordered" evidence="1">
    <location>
        <begin position="456"/>
        <end position="480"/>
    </location>
</feature>
<dbReference type="Proteomes" id="UP000037035">
    <property type="component" value="Unassembled WGS sequence"/>
</dbReference>
<keyword evidence="3" id="KW-1185">Reference proteome</keyword>
<sequence length="549" mass="60069">MSGPLVQPQGKPLPDWTTQPTDAAIGKRMADHKYFFFSFLCPRSMCVLKLDYTGDFGSDLDALPSLSQLDGWLTEDFGREMPSPVAEEPAICPSLLSATPSATPVPPSACPSVSATSIPIFSRRSTSECESSKKIINIEYIFWTPEIKDKPPATRSTYKRKAPPNSEEPKFIKLPSEKGKIYIRWEVENLSFLDFKQYAFQAIRNQDAPELGDNAAQLDKNGLITWEVSVPHGGAFAAKNKASINNDRVFSDFVEVISVPGEEGRKVIVTLIEKDPNAVAQVSLLLSCLSFALKHLKKLRDAPADDDSPPVPSMGGAHSAEIVANIREIRAQNPPCERLTVYLPQTKNPDITTSNPPQSPAFTFETRAEARVPQSDCRTSASGGISTPPKDFHPTPAALGQSSPPYPLPVGNFWYYPYQHAMPYFPGYGPPGAHPIPPSTQSMNPPSLFGGFGQTTQAGIPPNPAHPPGGTGVPSSPAASEGVEIEEYLNFAHVDPADLLSSDHMFIEQDEGKRTSEMKSKPKEELLHLRNHPSDSRKNERKITGKRRK</sequence>
<evidence type="ECO:0000313" key="2">
    <source>
        <dbReference type="EMBL" id="KNZ57314.1"/>
    </source>
</evidence>
<proteinExistence type="predicted"/>
<organism evidence="2 3">
    <name type="scientific">Puccinia sorghi</name>
    <dbReference type="NCBI Taxonomy" id="27349"/>
    <lineage>
        <taxon>Eukaryota</taxon>
        <taxon>Fungi</taxon>
        <taxon>Dikarya</taxon>
        <taxon>Basidiomycota</taxon>
        <taxon>Pucciniomycotina</taxon>
        <taxon>Pucciniomycetes</taxon>
        <taxon>Pucciniales</taxon>
        <taxon>Pucciniaceae</taxon>
        <taxon>Puccinia</taxon>
    </lineage>
</organism>
<dbReference type="EMBL" id="LAVV01007047">
    <property type="protein sequence ID" value="KNZ57314.1"/>
    <property type="molecule type" value="Genomic_DNA"/>
</dbReference>
<accession>A0A0L6V9B9</accession>
<dbReference type="VEuPathDB" id="FungiDB:VP01_218g12"/>
<gene>
    <name evidence="2" type="ORF">VP01_218g12</name>
</gene>
<name>A0A0L6V9B9_9BASI</name>
<evidence type="ECO:0000313" key="3">
    <source>
        <dbReference type="Proteomes" id="UP000037035"/>
    </source>
</evidence>